<dbReference type="PROSITE" id="PS50156">
    <property type="entry name" value="SSD"/>
    <property type="match status" value="2"/>
</dbReference>
<dbReference type="InterPro" id="IPR001036">
    <property type="entry name" value="Acrflvin-R"/>
</dbReference>
<dbReference type="InterPro" id="IPR000731">
    <property type="entry name" value="SSD"/>
</dbReference>
<dbReference type="InterPro" id="IPR004869">
    <property type="entry name" value="MMPL_dom"/>
</dbReference>
<dbReference type="OrthoDB" id="9176717at2"/>
<dbReference type="PRINTS" id="PR00702">
    <property type="entry name" value="ACRIFLAVINRP"/>
</dbReference>
<keyword evidence="4 6" id="KW-1133">Transmembrane helix</keyword>
<evidence type="ECO:0000256" key="3">
    <source>
        <dbReference type="ARBA" id="ARBA00022692"/>
    </source>
</evidence>
<dbReference type="Gene3D" id="1.20.1640.10">
    <property type="entry name" value="Multidrug efflux transporter AcrB transmembrane domain"/>
    <property type="match status" value="2"/>
</dbReference>
<organism evidence="8 9">
    <name type="scientific">Pseudomonas japonica</name>
    <dbReference type="NCBI Taxonomy" id="256466"/>
    <lineage>
        <taxon>Bacteria</taxon>
        <taxon>Pseudomonadati</taxon>
        <taxon>Pseudomonadota</taxon>
        <taxon>Gammaproteobacteria</taxon>
        <taxon>Pseudomonadales</taxon>
        <taxon>Pseudomonadaceae</taxon>
        <taxon>Pseudomonas</taxon>
    </lineage>
</organism>
<keyword evidence="2" id="KW-1003">Cell membrane</keyword>
<feature type="transmembrane region" description="Helical" evidence="6">
    <location>
        <begin position="424"/>
        <end position="441"/>
    </location>
</feature>
<evidence type="ECO:0000256" key="6">
    <source>
        <dbReference type="SAM" id="Phobius"/>
    </source>
</evidence>
<dbReference type="SUPFAM" id="SSF82866">
    <property type="entry name" value="Multidrug efflux transporter AcrB transmembrane domain"/>
    <property type="match status" value="2"/>
</dbReference>
<feature type="transmembrane region" description="Helical" evidence="6">
    <location>
        <begin position="29"/>
        <end position="46"/>
    </location>
</feature>
<keyword evidence="5 6" id="KW-0472">Membrane</keyword>
<evidence type="ECO:0000313" key="9">
    <source>
        <dbReference type="Proteomes" id="UP000198407"/>
    </source>
</evidence>
<feature type="domain" description="SSD" evidence="7">
    <location>
        <begin position="689"/>
        <end position="785"/>
    </location>
</feature>
<dbReference type="RefSeq" id="WP_042129208.1">
    <property type="nucleotide sequence ID" value="NZ_FZOL01000037.1"/>
</dbReference>
<dbReference type="EMBL" id="FZOL01000037">
    <property type="protein sequence ID" value="SNT30030.1"/>
    <property type="molecule type" value="Genomic_DNA"/>
</dbReference>
<reference evidence="9" key="1">
    <citation type="submission" date="2017-06" db="EMBL/GenBank/DDBJ databases">
        <authorList>
            <person name="Varghese N."/>
            <person name="Submissions S."/>
        </authorList>
    </citation>
    <scope>NUCLEOTIDE SEQUENCE [LARGE SCALE GENOMIC DNA]</scope>
    <source>
        <strain evidence="9">DSM 22348</strain>
    </source>
</reference>
<comment type="subcellular location">
    <subcellularLocation>
        <location evidence="1">Cell membrane</location>
        <topology evidence="1">Multi-pass membrane protein</topology>
    </subcellularLocation>
</comment>
<dbReference type="GO" id="GO:0005886">
    <property type="term" value="C:plasma membrane"/>
    <property type="evidence" value="ECO:0007669"/>
    <property type="project" value="UniProtKB-SubCell"/>
</dbReference>
<evidence type="ECO:0000256" key="4">
    <source>
        <dbReference type="ARBA" id="ARBA00022989"/>
    </source>
</evidence>
<proteinExistence type="predicted"/>
<evidence type="ECO:0000256" key="5">
    <source>
        <dbReference type="ARBA" id="ARBA00023136"/>
    </source>
</evidence>
<evidence type="ECO:0000256" key="1">
    <source>
        <dbReference type="ARBA" id="ARBA00004651"/>
    </source>
</evidence>
<sequence>MNGSVKLSETPARGLLARVEEVLFGHRRLVLAILAVFTLVMAWFAVQLRMDAGFEKQLPIGHEYIKTFEAYRNDLLGANRLTLVVKARNGSIWSAAGLKRLYDVTQAVTFLPGVSRSSVRSLWTPNAFVNEITEEGFRADPLVPGTVSPEHLDERIIGRIASSTAQGGFIGTLVSRDQSSAMITVELNEYDASGAHLDYVAFNHVLEREIRQPFEDGEFEVQIIGFAKQIGDIADGASAVLEFCLLALLLTAAAVYWYCHSVRFTLLALVCSLASLVWQFGSLRLLGYGLDPLAVLVPFLVFAIGVSHGVQQINFIVREIAIGKSAEEAARSSFSGLLIPGTLALVTALVSFVTLLLIPIPMVRELAITASLGVAFKIITNLVMLPLVASMLRVGDTYAATQEISRERRSRWLHGLARLAEPRNAQWVLGAALVVFLVAIWQSHDRVVGTLQAGAPELREDSRFNRDAVSIASNYDIGLDWLSVVFEVNGDAAGEGSTVACENVALGQYQDRFVWAMQGVPGVLSVASFSSNMRQFNEGYNEGNPKMSTVPIDPLNYAALATEVARTPGLMRIDCSMSAVHLYLADHKATTINKVVEAAKAFRGEYPLPGVSVRLASGNAGVLAAINEEVEKSETPMLLYVYAAIALLVFVVYRDLRAVLVCCLPLTIGTFIGYWFMKELQIGLTIATLPVMVLAVGIGVDYAFYIYNRLQLHQAHGQSITKAVEYALLEVGVATIFTAITLAIGVATWAFSDLKFQADMGKLLAFMFIVNMIMAMTVLPAFAVWLERVFPRKRPVRMIGALLH</sequence>
<feature type="transmembrane region" description="Helical" evidence="6">
    <location>
        <begin position="637"/>
        <end position="653"/>
    </location>
</feature>
<feature type="transmembrane region" description="Helical" evidence="6">
    <location>
        <begin position="682"/>
        <end position="705"/>
    </location>
</feature>
<dbReference type="Proteomes" id="UP000198407">
    <property type="component" value="Unassembled WGS sequence"/>
</dbReference>
<keyword evidence="3 6" id="KW-0812">Transmembrane</keyword>
<evidence type="ECO:0000256" key="2">
    <source>
        <dbReference type="ARBA" id="ARBA00022475"/>
    </source>
</evidence>
<feature type="transmembrane region" description="Helical" evidence="6">
    <location>
        <begin position="763"/>
        <end position="786"/>
    </location>
</feature>
<feature type="transmembrane region" description="Helical" evidence="6">
    <location>
        <begin position="293"/>
        <end position="317"/>
    </location>
</feature>
<dbReference type="PANTHER" id="PTHR33406">
    <property type="entry name" value="MEMBRANE PROTEIN MJ1562-RELATED"/>
    <property type="match status" value="1"/>
</dbReference>
<dbReference type="Pfam" id="PF03176">
    <property type="entry name" value="MMPL"/>
    <property type="match status" value="2"/>
</dbReference>
<feature type="transmembrane region" description="Helical" evidence="6">
    <location>
        <begin position="337"/>
        <end position="360"/>
    </location>
</feature>
<dbReference type="AlphaFoldDB" id="A0A239LIA3"/>
<dbReference type="STRING" id="1215104.GCA_000730585_00713"/>
<feature type="transmembrane region" description="Helical" evidence="6">
    <location>
        <begin position="726"/>
        <end position="751"/>
    </location>
</feature>
<feature type="transmembrane region" description="Helical" evidence="6">
    <location>
        <begin position="366"/>
        <end position="388"/>
    </location>
</feature>
<name>A0A239LIA3_9PSED</name>
<feature type="transmembrane region" description="Helical" evidence="6">
    <location>
        <begin position="266"/>
        <end position="287"/>
    </location>
</feature>
<dbReference type="GO" id="GO:0022857">
    <property type="term" value="F:transmembrane transporter activity"/>
    <property type="evidence" value="ECO:0007669"/>
    <property type="project" value="InterPro"/>
</dbReference>
<gene>
    <name evidence="8" type="ORF">SAMN05444352_1372</name>
</gene>
<dbReference type="InterPro" id="IPR050545">
    <property type="entry name" value="Mycobact_MmpL"/>
</dbReference>
<feature type="transmembrane region" description="Helical" evidence="6">
    <location>
        <begin position="658"/>
        <end position="676"/>
    </location>
</feature>
<feature type="transmembrane region" description="Helical" evidence="6">
    <location>
        <begin position="239"/>
        <end position="259"/>
    </location>
</feature>
<keyword evidence="9" id="KW-1185">Reference proteome</keyword>
<evidence type="ECO:0000313" key="8">
    <source>
        <dbReference type="EMBL" id="SNT30030.1"/>
    </source>
</evidence>
<feature type="domain" description="SSD" evidence="7">
    <location>
        <begin position="264"/>
        <end position="391"/>
    </location>
</feature>
<evidence type="ECO:0000259" key="7">
    <source>
        <dbReference type="PROSITE" id="PS50156"/>
    </source>
</evidence>
<dbReference type="PANTHER" id="PTHR33406:SF10">
    <property type="entry name" value="SSD DOMAIN-CONTAINING PROTEIN"/>
    <property type="match status" value="1"/>
</dbReference>
<protein>
    <recommendedName>
        <fullName evidence="7">SSD domain-containing protein</fullName>
    </recommendedName>
</protein>
<accession>A0A239LIA3</accession>